<dbReference type="EMBL" id="WURB01000004">
    <property type="protein sequence ID" value="MXQ11255.1"/>
    <property type="molecule type" value="Genomic_DNA"/>
</dbReference>
<evidence type="ECO:0000256" key="4">
    <source>
        <dbReference type="ARBA" id="ARBA00023172"/>
    </source>
</evidence>
<comment type="similarity">
    <text evidence="1">Belongs to the 'phage' integrase family.</text>
</comment>
<dbReference type="GO" id="GO:0015074">
    <property type="term" value="P:DNA integration"/>
    <property type="evidence" value="ECO:0007669"/>
    <property type="project" value="UniProtKB-KW"/>
</dbReference>
<evidence type="ECO:0000256" key="3">
    <source>
        <dbReference type="ARBA" id="ARBA00023125"/>
    </source>
</evidence>
<dbReference type="InterPro" id="IPR002104">
    <property type="entry name" value="Integrase_catalytic"/>
</dbReference>
<dbReference type="GO" id="GO:0006310">
    <property type="term" value="P:DNA recombination"/>
    <property type="evidence" value="ECO:0007669"/>
    <property type="project" value="UniProtKB-KW"/>
</dbReference>
<dbReference type="InterPro" id="IPR013762">
    <property type="entry name" value="Integrase-like_cat_sf"/>
</dbReference>
<comment type="caution">
    <text evidence="6">The sequence shown here is derived from an EMBL/GenBank/DDBJ whole genome shotgun (WGS) entry which is preliminary data.</text>
</comment>
<dbReference type="GO" id="GO:0003677">
    <property type="term" value="F:DNA binding"/>
    <property type="evidence" value="ECO:0007669"/>
    <property type="project" value="UniProtKB-KW"/>
</dbReference>
<dbReference type="SUPFAM" id="SSF56349">
    <property type="entry name" value="DNA breaking-rejoining enzymes"/>
    <property type="match status" value="1"/>
</dbReference>
<dbReference type="Gene3D" id="1.10.150.130">
    <property type="match status" value="1"/>
</dbReference>
<keyword evidence="2" id="KW-0229">DNA integration</keyword>
<evidence type="ECO:0000259" key="5">
    <source>
        <dbReference type="PROSITE" id="PS51898"/>
    </source>
</evidence>
<dbReference type="InterPro" id="IPR050090">
    <property type="entry name" value="Tyrosine_recombinase_XerCD"/>
</dbReference>
<keyword evidence="3" id="KW-0238">DNA-binding</keyword>
<dbReference type="RefSeq" id="WP_160883853.1">
    <property type="nucleotide sequence ID" value="NZ_WURB01000004.1"/>
</dbReference>
<proteinExistence type="inferred from homology"/>
<evidence type="ECO:0000256" key="1">
    <source>
        <dbReference type="ARBA" id="ARBA00008857"/>
    </source>
</evidence>
<accession>A0A7X3SNI4</accession>
<dbReference type="Gene3D" id="1.10.443.10">
    <property type="entry name" value="Intergrase catalytic core"/>
    <property type="match status" value="1"/>
</dbReference>
<dbReference type="PANTHER" id="PTHR30349:SF64">
    <property type="entry name" value="PROPHAGE INTEGRASE INTD-RELATED"/>
    <property type="match status" value="1"/>
</dbReference>
<dbReference type="CDD" id="cd01189">
    <property type="entry name" value="INT_ICEBs1_C_like"/>
    <property type="match status" value="1"/>
</dbReference>
<feature type="domain" description="Tyr recombinase" evidence="5">
    <location>
        <begin position="204"/>
        <end position="408"/>
    </location>
</feature>
<dbReference type="InterPro" id="IPR010998">
    <property type="entry name" value="Integrase_recombinase_N"/>
</dbReference>
<reference evidence="6 7" key="1">
    <citation type="submission" date="2019-12" db="EMBL/GenBank/DDBJ databases">
        <authorList>
            <person name="Yuan C.-G."/>
        </authorList>
    </citation>
    <scope>NUCLEOTIDE SEQUENCE [LARGE SCALE GENOMIC DNA]</scope>
    <source>
        <strain evidence="6 7">KCTC 23863</strain>
    </source>
</reference>
<organism evidence="6 7">
    <name type="scientific">Microvirga makkahensis</name>
    <dbReference type="NCBI Taxonomy" id="1128670"/>
    <lineage>
        <taxon>Bacteria</taxon>
        <taxon>Pseudomonadati</taxon>
        <taxon>Pseudomonadota</taxon>
        <taxon>Alphaproteobacteria</taxon>
        <taxon>Hyphomicrobiales</taxon>
        <taxon>Methylobacteriaceae</taxon>
        <taxon>Microvirga</taxon>
    </lineage>
</organism>
<keyword evidence="4" id="KW-0233">DNA recombination</keyword>
<dbReference type="AlphaFoldDB" id="A0A7X3SNI4"/>
<dbReference type="PROSITE" id="PS51898">
    <property type="entry name" value="TYR_RECOMBINASE"/>
    <property type="match status" value="1"/>
</dbReference>
<evidence type="ECO:0000256" key="2">
    <source>
        <dbReference type="ARBA" id="ARBA00022908"/>
    </source>
</evidence>
<sequence>MSIAIKVTKRERRRRLKSGEVVVQTRYVINFRDPITGKRKQLFFERQKDAQHKASEIAAAVVTGTYAPTPAARLDLVVEDVVQNWLNNCVGNVKERTLRGYRHVARSIIGPLLVGSKDQRTEYTLTGKMPKGTRLQPLLGPVKVADLTTADIRAWHKLLTKEVGSFTANRAKTYLQAVLALAAEDHNIRPPAMPSKLGRGRQKLKKAILTPDQVATLLKAARDDLERGIYYAFPFLTGTRPSEQLALLWDDVDFEKNLIRIRRMQEMDGTISEMTKTAAGTRDIPMSPTLRAMLLDWRVRCPRKLGELFRVFPSPGQRRAWPKGRVGGGGTLLYANFRTRFWLPAFKRLGLPYVTPHSARHCFISTLQAQGVEVGLVAKLAGHSNAVVTLGHYTQAVRGGEDAIAALERAFV</sequence>
<keyword evidence="7" id="KW-1185">Reference proteome</keyword>
<evidence type="ECO:0000313" key="7">
    <source>
        <dbReference type="Proteomes" id="UP000436483"/>
    </source>
</evidence>
<dbReference type="Pfam" id="PF00589">
    <property type="entry name" value="Phage_integrase"/>
    <property type="match status" value="1"/>
</dbReference>
<protein>
    <submittedName>
        <fullName evidence="6">Tyrosine-type recombinase/integrase</fullName>
    </submittedName>
</protein>
<gene>
    <name evidence="6" type="ORF">GR328_07275</name>
</gene>
<name>A0A7X3SNI4_9HYPH</name>
<dbReference type="InterPro" id="IPR011010">
    <property type="entry name" value="DNA_brk_join_enz"/>
</dbReference>
<dbReference type="PANTHER" id="PTHR30349">
    <property type="entry name" value="PHAGE INTEGRASE-RELATED"/>
    <property type="match status" value="1"/>
</dbReference>
<reference evidence="6 7" key="2">
    <citation type="submission" date="2020-01" db="EMBL/GenBank/DDBJ databases">
        <title>Microvirga sp. nov., an arsenate reduction bacterium isolated from Tibet hotspring sediments.</title>
        <authorList>
            <person name="Xian W.-D."/>
            <person name="Li W.-J."/>
        </authorList>
    </citation>
    <scope>NUCLEOTIDE SEQUENCE [LARGE SCALE GENOMIC DNA]</scope>
    <source>
        <strain evidence="6 7">KCTC 23863</strain>
    </source>
</reference>
<dbReference type="Proteomes" id="UP000436483">
    <property type="component" value="Unassembled WGS sequence"/>
</dbReference>
<evidence type="ECO:0000313" key="6">
    <source>
        <dbReference type="EMBL" id="MXQ11255.1"/>
    </source>
</evidence>
<dbReference type="OrthoDB" id="9785687at2"/>